<evidence type="ECO:0000256" key="1">
    <source>
        <dbReference type="SAM" id="MobiDB-lite"/>
    </source>
</evidence>
<organism evidence="2 3">
    <name type="scientific">Dorcoceras hygrometricum</name>
    <dbReference type="NCBI Taxonomy" id="472368"/>
    <lineage>
        <taxon>Eukaryota</taxon>
        <taxon>Viridiplantae</taxon>
        <taxon>Streptophyta</taxon>
        <taxon>Embryophyta</taxon>
        <taxon>Tracheophyta</taxon>
        <taxon>Spermatophyta</taxon>
        <taxon>Magnoliopsida</taxon>
        <taxon>eudicotyledons</taxon>
        <taxon>Gunneridae</taxon>
        <taxon>Pentapetalae</taxon>
        <taxon>asterids</taxon>
        <taxon>lamiids</taxon>
        <taxon>Lamiales</taxon>
        <taxon>Gesneriaceae</taxon>
        <taxon>Didymocarpoideae</taxon>
        <taxon>Trichosporeae</taxon>
        <taxon>Loxocarpinae</taxon>
        <taxon>Dorcoceras</taxon>
    </lineage>
</organism>
<reference evidence="2 3" key="1">
    <citation type="journal article" date="2015" name="Proc. Natl. Acad. Sci. U.S.A.">
        <title>The resurrection genome of Boea hygrometrica: A blueprint for survival of dehydration.</title>
        <authorList>
            <person name="Xiao L."/>
            <person name="Yang G."/>
            <person name="Zhang L."/>
            <person name="Yang X."/>
            <person name="Zhao S."/>
            <person name="Ji Z."/>
            <person name="Zhou Q."/>
            <person name="Hu M."/>
            <person name="Wang Y."/>
            <person name="Chen M."/>
            <person name="Xu Y."/>
            <person name="Jin H."/>
            <person name="Xiao X."/>
            <person name="Hu G."/>
            <person name="Bao F."/>
            <person name="Hu Y."/>
            <person name="Wan P."/>
            <person name="Li L."/>
            <person name="Deng X."/>
            <person name="Kuang T."/>
            <person name="Xiang C."/>
            <person name="Zhu J.K."/>
            <person name="Oliver M.J."/>
            <person name="He Y."/>
        </authorList>
    </citation>
    <scope>NUCLEOTIDE SEQUENCE [LARGE SCALE GENOMIC DNA]</scope>
    <source>
        <strain evidence="3">cv. XS01</strain>
    </source>
</reference>
<feature type="region of interest" description="Disordered" evidence="1">
    <location>
        <begin position="26"/>
        <end position="57"/>
    </location>
</feature>
<proteinExistence type="predicted"/>
<name>A0A2Z7B5Q8_9LAMI</name>
<dbReference type="PANTHER" id="PTHR35312:SF1">
    <property type="entry name" value="OS07G0641800 PROTEIN"/>
    <property type="match status" value="1"/>
</dbReference>
<dbReference type="AlphaFoldDB" id="A0A2Z7B5Q8"/>
<protein>
    <submittedName>
        <fullName evidence="2">Uncharacterized protein</fullName>
    </submittedName>
</protein>
<dbReference type="Proteomes" id="UP000250235">
    <property type="component" value="Unassembled WGS sequence"/>
</dbReference>
<feature type="compositionally biased region" description="Basic and acidic residues" evidence="1">
    <location>
        <begin position="36"/>
        <end position="57"/>
    </location>
</feature>
<sequence length="113" mass="13140">MDEFEFRHLLENFPVVRSRDYHADLDSSRQLTRSSQSEEVKEHQDAATSKNTRDTDLSEKANHEVFWGKLMLAAKQKVGAAEAERFCKAFQQVYEKLVYEELPLDAGRKFLNS</sequence>
<gene>
    <name evidence="2" type="ORF">F511_41580</name>
</gene>
<dbReference type="EMBL" id="KV009485">
    <property type="protein sequence ID" value="KZV29135.1"/>
    <property type="molecule type" value="Genomic_DNA"/>
</dbReference>
<dbReference type="OrthoDB" id="1932122at2759"/>
<accession>A0A2Z7B5Q8</accession>
<dbReference type="PANTHER" id="PTHR35312">
    <property type="entry name" value="OS07G0641800 PROTEIN"/>
    <property type="match status" value="1"/>
</dbReference>
<keyword evidence="3" id="KW-1185">Reference proteome</keyword>
<evidence type="ECO:0000313" key="3">
    <source>
        <dbReference type="Proteomes" id="UP000250235"/>
    </source>
</evidence>
<evidence type="ECO:0000313" key="2">
    <source>
        <dbReference type="EMBL" id="KZV29135.1"/>
    </source>
</evidence>